<reference evidence="2 3" key="2">
    <citation type="submission" date="2018-11" db="EMBL/GenBank/DDBJ databases">
        <authorList>
            <consortium name="Pathogen Informatics"/>
        </authorList>
    </citation>
    <scope>NUCLEOTIDE SEQUENCE [LARGE SCALE GENOMIC DNA]</scope>
</reference>
<accession>A0A0R3SJX7</accession>
<feature type="compositionally biased region" description="Polar residues" evidence="1">
    <location>
        <begin position="8"/>
        <end position="18"/>
    </location>
</feature>
<evidence type="ECO:0000256" key="1">
    <source>
        <dbReference type="SAM" id="MobiDB-lite"/>
    </source>
</evidence>
<dbReference type="WBParaSite" id="HDID_0000524201-mRNA-1">
    <property type="protein sequence ID" value="HDID_0000524201-mRNA-1"/>
    <property type="gene ID" value="HDID_0000524201"/>
</dbReference>
<proteinExistence type="predicted"/>
<reference evidence="4" key="1">
    <citation type="submission" date="2017-02" db="UniProtKB">
        <authorList>
            <consortium name="WormBaseParasite"/>
        </authorList>
    </citation>
    <scope>IDENTIFICATION</scope>
</reference>
<evidence type="ECO:0000313" key="4">
    <source>
        <dbReference type="WBParaSite" id="HDID_0000524201-mRNA-1"/>
    </source>
</evidence>
<sequence length="172" mass="19096">MIKEITQRLASMTNSTKSVGPPSHAFDSPDHVQTPSSSQSTRRTSEVDSPNGSRKLLSQSSQSSQSKSTKSTLSAIIDSWFLDTSRPADDADPQARRRRMELELSENQRFLNDSVALIRKGNQPGVFSRRRVQKLLEEEMYRNLTLALTNGNVGHPVPQDQCHISDVVSCAL</sequence>
<name>A0A0R3SJX7_HYMDI</name>
<dbReference type="AlphaFoldDB" id="A0A0R3SJX7"/>
<feature type="compositionally biased region" description="Low complexity" evidence="1">
    <location>
        <begin position="33"/>
        <end position="42"/>
    </location>
</feature>
<evidence type="ECO:0000313" key="3">
    <source>
        <dbReference type="Proteomes" id="UP000274504"/>
    </source>
</evidence>
<feature type="region of interest" description="Disordered" evidence="1">
    <location>
        <begin position="1"/>
        <end position="70"/>
    </location>
</feature>
<dbReference type="EMBL" id="UYSG01002516">
    <property type="protein sequence ID" value="VDL57558.1"/>
    <property type="molecule type" value="Genomic_DNA"/>
</dbReference>
<evidence type="ECO:0000313" key="2">
    <source>
        <dbReference type="EMBL" id="VDL57558.1"/>
    </source>
</evidence>
<gene>
    <name evidence="2" type="ORF">HDID_LOCUS5240</name>
</gene>
<dbReference type="Proteomes" id="UP000274504">
    <property type="component" value="Unassembled WGS sequence"/>
</dbReference>
<organism evidence="4">
    <name type="scientific">Hymenolepis diminuta</name>
    <name type="common">Rat tapeworm</name>
    <dbReference type="NCBI Taxonomy" id="6216"/>
    <lineage>
        <taxon>Eukaryota</taxon>
        <taxon>Metazoa</taxon>
        <taxon>Spiralia</taxon>
        <taxon>Lophotrochozoa</taxon>
        <taxon>Platyhelminthes</taxon>
        <taxon>Cestoda</taxon>
        <taxon>Eucestoda</taxon>
        <taxon>Cyclophyllidea</taxon>
        <taxon>Hymenolepididae</taxon>
        <taxon>Hymenolepis</taxon>
    </lineage>
</organism>
<protein>
    <submittedName>
        <fullName evidence="4">RH2 domain-containing protein</fullName>
    </submittedName>
</protein>
<feature type="compositionally biased region" description="Low complexity" evidence="1">
    <location>
        <begin position="55"/>
        <end position="70"/>
    </location>
</feature>